<feature type="region of interest" description="Disordered" evidence="1">
    <location>
        <begin position="209"/>
        <end position="298"/>
    </location>
</feature>
<dbReference type="AlphaFoldDB" id="A0A2I1HMI2"/>
<evidence type="ECO:0000313" key="3">
    <source>
        <dbReference type="Proteomes" id="UP000234323"/>
    </source>
</evidence>
<evidence type="ECO:0000313" key="2">
    <source>
        <dbReference type="EMBL" id="PKY60084.1"/>
    </source>
</evidence>
<keyword evidence="3" id="KW-1185">Reference proteome</keyword>
<dbReference type="VEuPathDB" id="FungiDB:RhiirFUN_002580"/>
<feature type="compositionally biased region" description="Polar residues" evidence="1">
    <location>
        <begin position="256"/>
        <end position="272"/>
    </location>
</feature>
<accession>A0A2I1HMI2</accession>
<organism evidence="2 3">
    <name type="scientific">Rhizophagus irregularis</name>
    <dbReference type="NCBI Taxonomy" id="588596"/>
    <lineage>
        <taxon>Eukaryota</taxon>
        <taxon>Fungi</taxon>
        <taxon>Fungi incertae sedis</taxon>
        <taxon>Mucoromycota</taxon>
        <taxon>Glomeromycotina</taxon>
        <taxon>Glomeromycetes</taxon>
        <taxon>Glomerales</taxon>
        <taxon>Glomeraceae</taxon>
        <taxon>Rhizophagus</taxon>
    </lineage>
</organism>
<name>A0A2I1HMI2_9GLOM</name>
<dbReference type="Proteomes" id="UP000234323">
    <property type="component" value="Unassembled WGS sequence"/>
</dbReference>
<evidence type="ECO:0000256" key="1">
    <source>
        <dbReference type="SAM" id="MobiDB-lite"/>
    </source>
</evidence>
<protein>
    <submittedName>
        <fullName evidence="2">Uncharacterized protein</fullName>
    </submittedName>
</protein>
<feature type="compositionally biased region" description="Low complexity" evidence="1">
    <location>
        <begin position="246"/>
        <end position="255"/>
    </location>
</feature>
<dbReference type="EMBL" id="LLXI01003956">
    <property type="protein sequence ID" value="PKY60084.1"/>
    <property type="molecule type" value="Genomic_DNA"/>
</dbReference>
<proteinExistence type="predicted"/>
<sequence>MATLISQQELDFFTTENPTPVKFFKRFSYTSKNSAISKRCSTLNACLTVRNSDPKLVELKRNYENYHYNKSINDYFLQLHPAHATGKAIQGRMNDLLPEDLKTSHMEDDRDIQKKESSSPKRKIDKEKEATPTKKRKDLDLNNEIKNFFLSSSERQSSNLFGKVEHDVSNETDKPFPLNEEIGNLNEVMRDESLQYAIEQEALFEGVKLQTSQKRENEIEKVEESDMAFGPEPKKIKPNESDEVESVVSHDSQSQAQQRTPERQFSPSTSVPEVTDDVFEPQPMGWEFDEPEPTWLKK</sequence>
<feature type="non-terminal residue" evidence="2">
    <location>
        <position position="298"/>
    </location>
</feature>
<comment type="caution">
    <text evidence="2">The sequence shown here is derived from an EMBL/GenBank/DDBJ whole genome shotgun (WGS) entry which is preliminary data.</text>
</comment>
<feature type="compositionally biased region" description="Basic and acidic residues" evidence="1">
    <location>
        <begin position="213"/>
        <end position="224"/>
    </location>
</feature>
<reference evidence="2 3" key="1">
    <citation type="submission" date="2015-10" db="EMBL/GenBank/DDBJ databases">
        <title>Genome analyses suggest a sexual origin of heterokaryosis in a supposedly ancient asexual fungus.</title>
        <authorList>
            <person name="Ropars J."/>
            <person name="Sedzielewska K."/>
            <person name="Noel J."/>
            <person name="Charron P."/>
            <person name="Farinelli L."/>
            <person name="Marton T."/>
            <person name="Kruger M."/>
            <person name="Pelin A."/>
            <person name="Brachmann A."/>
            <person name="Corradi N."/>
        </authorList>
    </citation>
    <scope>NUCLEOTIDE SEQUENCE [LARGE SCALE GENOMIC DNA]</scope>
    <source>
        <strain evidence="2 3">A4</strain>
    </source>
</reference>
<feature type="region of interest" description="Disordered" evidence="1">
    <location>
        <begin position="102"/>
        <end position="138"/>
    </location>
</feature>
<dbReference type="VEuPathDB" id="FungiDB:FUN_002506"/>
<gene>
    <name evidence="2" type="ORF">RhiirA4_483378</name>
</gene>